<keyword evidence="8" id="KW-1185">Reference proteome</keyword>
<dbReference type="EMBL" id="QHJQ01000003">
    <property type="protein sequence ID" value="PXA04677.1"/>
    <property type="molecule type" value="Genomic_DNA"/>
</dbReference>
<evidence type="ECO:0000313" key="7">
    <source>
        <dbReference type="EMBL" id="PXA04677.1"/>
    </source>
</evidence>
<keyword evidence="3" id="KW-1015">Disulfide bond</keyword>
<reference evidence="7 8" key="1">
    <citation type="submission" date="2018-05" db="EMBL/GenBank/DDBJ databases">
        <title>Coraliomargarita sinensis sp. nov., isolated from a marine solar saltern.</title>
        <authorList>
            <person name="Zhou L.Y."/>
        </authorList>
    </citation>
    <scope>NUCLEOTIDE SEQUENCE [LARGE SCALE GENOMIC DNA]</scope>
    <source>
        <strain evidence="7 8">WN38</strain>
    </source>
</reference>
<dbReference type="InterPro" id="IPR023296">
    <property type="entry name" value="Glyco_hydro_beta-prop_sf"/>
</dbReference>
<keyword evidence="2" id="KW-0378">Hydrolase</keyword>
<dbReference type="OrthoDB" id="200449at2"/>
<dbReference type="SMART" id="SM00560">
    <property type="entry name" value="LamGL"/>
    <property type="match status" value="1"/>
</dbReference>
<evidence type="ECO:0000256" key="1">
    <source>
        <dbReference type="ARBA" id="ARBA00022729"/>
    </source>
</evidence>
<dbReference type="Proteomes" id="UP000247099">
    <property type="component" value="Unassembled WGS sequence"/>
</dbReference>
<dbReference type="RefSeq" id="WP_110130482.1">
    <property type="nucleotide sequence ID" value="NZ_QHJQ01000003.1"/>
</dbReference>
<feature type="domain" description="LamG-like jellyroll fold" evidence="6">
    <location>
        <begin position="90"/>
        <end position="251"/>
    </location>
</feature>
<name>A0A317ZKG4_9BACT</name>
<evidence type="ECO:0000256" key="2">
    <source>
        <dbReference type="ARBA" id="ARBA00022801"/>
    </source>
</evidence>
<dbReference type="AlphaFoldDB" id="A0A317ZKG4"/>
<evidence type="ECO:0000256" key="3">
    <source>
        <dbReference type="ARBA" id="ARBA00023157"/>
    </source>
</evidence>
<evidence type="ECO:0000259" key="6">
    <source>
        <dbReference type="SMART" id="SM00560"/>
    </source>
</evidence>
<dbReference type="InterPro" id="IPR013320">
    <property type="entry name" value="ConA-like_dom_sf"/>
</dbReference>
<comment type="caution">
    <text evidence="7">The sequence shown here is derived from an EMBL/GenBank/DDBJ whole genome shotgun (WGS) entry which is preliminary data.</text>
</comment>
<keyword evidence="4" id="KW-0326">Glycosidase</keyword>
<organism evidence="7 8">
    <name type="scientific">Coraliomargarita sinensis</name>
    <dbReference type="NCBI Taxonomy" id="2174842"/>
    <lineage>
        <taxon>Bacteria</taxon>
        <taxon>Pseudomonadati</taxon>
        <taxon>Verrucomicrobiota</taxon>
        <taxon>Opitutia</taxon>
        <taxon>Puniceicoccales</taxon>
        <taxon>Coraliomargaritaceae</taxon>
        <taxon>Coraliomargarita</taxon>
    </lineage>
</organism>
<feature type="chain" id="PRO_5016463798" description="LamG-like jellyroll fold domain-containing protein" evidence="5">
    <location>
        <begin position="23"/>
        <end position="786"/>
    </location>
</feature>
<sequence length="786" mass="84075">MEKIPLLLAATSFALMLAPAKAALVAHYEFEETSGTTLVDSATNSYDGTVVGNGDLNVSGIIGSAYEPGGNGSYGRVTDGVSNFSIGGNKARTLSFWFKTPSFGGTADQHRMLGLGSSGTATAFNIVAESGTNAGGSNRIGLRYGNGNVYFNADNSGTPFATGTWYHVAVVYDGTTLDLEPIGSSSDSTGLTVYVNGTEVDTAGGNLNNATQALNTSTTDFGFGANADGSQSSYPGLLDEVRIYNSALSASEVATLASEAGSLPQIQSFTASETLVEEGSVVMLSWSASNYDTLVIQPGNIDAAALSTDGSGSTEITVNETTTYTLTASGDKTDLSQSVEIVILGDDLQLLDKVGRSLWTEWYRPVDQPVFSTTDGNNHDPIIFYEPSGSTYKYYLIISHEPSNTFLWGTNTFSWSSDDWTLIEGNYQINGQYEYDDGVKVGDTYYVYENGSVLTYTGDLLNSSGNWTVAGSFPKSEADDIGVYYEDGLFHIFGEHGNFPYGPDGTSLAHYTSTTGIGDWTLVDNKAVDPNPDGGDTYGVGDATIAKIDGIYYLFCDREQQGVPYRVTAWRSTDIDEPFKYLGVALAPRSDETDDWDNHRIQDAEIQYIPELKRFIMVCNMRDLDGDPGPGNTRVVGTFYSKFTDGGFDAFMQGFSRLSGNDVLMSADPDGDGSPNAEEYAAGTLPDNPGSSPAMELMFLEDGELSYPTITFDRITADPQTIRMGLVSNQGSLNVGTFQSADGSESTSEASDIGAFYEKVTFRSNTAVSSSDSQFLRIETTITTSP</sequence>
<proteinExistence type="predicted"/>
<keyword evidence="1 5" id="KW-0732">Signal</keyword>
<dbReference type="InterPro" id="IPR006558">
    <property type="entry name" value="LamG-like"/>
</dbReference>
<accession>A0A317ZKG4</accession>
<evidence type="ECO:0000256" key="5">
    <source>
        <dbReference type="SAM" id="SignalP"/>
    </source>
</evidence>
<dbReference type="SUPFAM" id="SSF49899">
    <property type="entry name" value="Concanavalin A-like lectins/glucanases"/>
    <property type="match status" value="1"/>
</dbReference>
<gene>
    <name evidence="7" type="ORF">DDZ13_05765</name>
</gene>
<evidence type="ECO:0000313" key="8">
    <source>
        <dbReference type="Proteomes" id="UP000247099"/>
    </source>
</evidence>
<dbReference type="Pfam" id="PF13385">
    <property type="entry name" value="Laminin_G_3"/>
    <property type="match status" value="1"/>
</dbReference>
<dbReference type="InParanoid" id="A0A317ZKG4"/>
<dbReference type="SUPFAM" id="SSF75005">
    <property type="entry name" value="Arabinanase/levansucrase/invertase"/>
    <property type="match status" value="1"/>
</dbReference>
<dbReference type="Gene3D" id="2.115.10.20">
    <property type="entry name" value="Glycosyl hydrolase domain, family 43"/>
    <property type="match status" value="1"/>
</dbReference>
<dbReference type="Gene3D" id="2.60.120.200">
    <property type="match status" value="1"/>
</dbReference>
<feature type="signal peptide" evidence="5">
    <location>
        <begin position="1"/>
        <end position="22"/>
    </location>
</feature>
<evidence type="ECO:0000256" key="4">
    <source>
        <dbReference type="ARBA" id="ARBA00023295"/>
    </source>
</evidence>
<dbReference type="GO" id="GO:0016798">
    <property type="term" value="F:hydrolase activity, acting on glycosyl bonds"/>
    <property type="evidence" value="ECO:0007669"/>
    <property type="project" value="UniProtKB-KW"/>
</dbReference>
<protein>
    <recommendedName>
        <fullName evidence="6">LamG-like jellyroll fold domain-containing protein</fullName>
    </recommendedName>
</protein>